<accession>A0A4P2QMT0</accession>
<dbReference type="PANTHER" id="PTHR11705">
    <property type="entry name" value="PROTEASE FAMILY M14 CARBOXYPEPTIDASE A,B"/>
    <property type="match status" value="1"/>
</dbReference>
<dbReference type="GO" id="GO:0004181">
    <property type="term" value="F:metallocarboxypeptidase activity"/>
    <property type="evidence" value="ECO:0007669"/>
    <property type="project" value="InterPro"/>
</dbReference>
<reference evidence="4 5" key="1">
    <citation type="submission" date="2015-09" db="EMBL/GenBank/DDBJ databases">
        <title>Sorangium comparison.</title>
        <authorList>
            <person name="Zaburannyi N."/>
            <person name="Bunk B."/>
            <person name="Overmann J."/>
            <person name="Mueller R."/>
        </authorList>
    </citation>
    <scope>NUCLEOTIDE SEQUENCE [LARGE SCALE GENOMIC DNA]</scope>
    <source>
        <strain evidence="4 5">So ce836</strain>
    </source>
</reference>
<organism evidence="4 5">
    <name type="scientific">Sorangium cellulosum</name>
    <name type="common">Polyangium cellulosum</name>
    <dbReference type="NCBI Taxonomy" id="56"/>
    <lineage>
        <taxon>Bacteria</taxon>
        <taxon>Pseudomonadati</taxon>
        <taxon>Myxococcota</taxon>
        <taxon>Polyangia</taxon>
        <taxon>Polyangiales</taxon>
        <taxon>Polyangiaceae</taxon>
        <taxon>Sorangium</taxon>
    </lineage>
</organism>
<dbReference type="EMBL" id="CP012672">
    <property type="protein sequence ID" value="AUX31394.1"/>
    <property type="molecule type" value="Genomic_DNA"/>
</dbReference>
<name>A0A4P2QMT0_SORCE</name>
<evidence type="ECO:0000313" key="5">
    <source>
        <dbReference type="Proteomes" id="UP000295497"/>
    </source>
</evidence>
<dbReference type="InterPro" id="IPR000834">
    <property type="entry name" value="Peptidase_M14"/>
</dbReference>
<proteinExistence type="inferred from homology"/>
<dbReference type="Gene3D" id="3.40.630.10">
    <property type="entry name" value="Zn peptidases"/>
    <property type="match status" value="1"/>
</dbReference>
<dbReference type="SUPFAM" id="SSF53187">
    <property type="entry name" value="Zn-dependent exopeptidases"/>
    <property type="match status" value="1"/>
</dbReference>
<dbReference type="CDD" id="cd06241">
    <property type="entry name" value="M14-like"/>
    <property type="match status" value="1"/>
</dbReference>
<dbReference type="RefSeq" id="WP_165374016.1">
    <property type="nucleotide sequence ID" value="NZ_CP012672.1"/>
</dbReference>
<protein>
    <submittedName>
        <fullName evidence="4">Peptidase</fullName>
        <ecNumber evidence="4">3.4.21.53</ecNumber>
    </submittedName>
</protein>
<evidence type="ECO:0000256" key="2">
    <source>
        <dbReference type="ARBA" id="ARBA00005988"/>
    </source>
</evidence>
<evidence type="ECO:0000259" key="3">
    <source>
        <dbReference type="Pfam" id="PF00246"/>
    </source>
</evidence>
<evidence type="ECO:0000313" key="4">
    <source>
        <dbReference type="EMBL" id="AUX31394.1"/>
    </source>
</evidence>
<keyword evidence="4" id="KW-0378">Hydrolase</keyword>
<feature type="domain" description="Peptidase M14" evidence="3">
    <location>
        <begin position="22"/>
        <end position="163"/>
    </location>
</feature>
<dbReference type="AlphaFoldDB" id="A0A4P2QMT0"/>
<dbReference type="Pfam" id="PF00246">
    <property type="entry name" value="Peptidase_M14"/>
    <property type="match status" value="1"/>
</dbReference>
<gene>
    <name evidence="4" type="ORF">SOCE836_035230</name>
</gene>
<sequence>MLLTRAEATGFRETSLHADVMRFVRALEARDDPRLAVTTFGTSPGGRELPLLVLSKDGVRSPAEARRAGRPVVLMLDGIHPGEVEGKEASLALVRDLLDGRHPDWLDTLVLLVAPLFNPDGNDALDPQNRRLDLKKLTGQPGPVVGTRTQSQGINLNRDYLRQAAPEMRLLQERVCIPWAPDLTIDNHATNGSVHRFHMTVDVPHTVESGRAEPIAMVRDRLVPEVTAAVRKRGFESGWYGNFVEDERALDAGGDADPAASVGLGWMTYPHHPRFGSNYRGLTGRLDLLLECYSYLSFEERVQTASAWQIETLSWAAAHADAIREVVASSARPPDRVAVRYRLEPTATPIDVLTRSPRAFEGAPVTVRIPHLARFVGTTVVDRPRAYLVPPAIAEALRRHGLRVAPAEGVHDVEVARVASLGAEHGRAILEAAQVGEVAVAWRAEARRAPEGWSRVETEQPLGAIAVYLCEPESDDGAAENGLIAAPAVGDEHPAWRVR</sequence>
<dbReference type="Proteomes" id="UP000295497">
    <property type="component" value="Chromosome"/>
</dbReference>
<dbReference type="EC" id="3.4.21.53" evidence="4"/>
<dbReference type="GO" id="GO:0005615">
    <property type="term" value="C:extracellular space"/>
    <property type="evidence" value="ECO:0007669"/>
    <property type="project" value="TreeGrafter"/>
</dbReference>
<dbReference type="GO" id="GO:0008270">
    <property type="term" value="F:zinc ion binding"/>
    <property type="evidence" value="ECO:0007669"/>
    <property type="project" value="InterPro"/>
</dbReference>
<dbReference type="GO" id="GO:0006508">
    <property type="term" value="P:proteolysis"/>
    <property type="evidence" value="ECO:0007669"/>
    <property type="project" value="InterPro"/>
</dbReference>
<comment type="similarity">
    <text evidence="2">Belongs to the peptidase M14 family.</text>
</comment>
<comment type="cofactor">
    <cofactor evidence="1">
        <name>Zn(2+)</name>
        <dbReference type="ChEBI" id="CHEBI:29105"/>
    </cofactor>
</comment>
<dbReference type="PANTHER" id="PTHR11705:SF145">
    <property type="entry name" value="PEPTIDASE M14 CARBOXYPEPTIDASE A DOMAIN-CONTAINING PROTEIN"/>
    <property type="match status" value="1"/>
</dbReference>
<evidence type="ECO:0000256" key="1">
    <source>
        <dbReference type="ARBA" id="ARBA00001947"/>
    </source>
</evidence>
<dbReference type="GO" id="GO:0004252">
    <property type="term" value="F:serine-type endopeptidase activity"/>
    <property type="evidence" value="ECO:0007669"/>
    <property type="project" value="UniProtKB-EC"/>
</dbReference>